<keyword evidence="8" id="KW-1185">Reference proteome</keyword>
<feature type="region of interest" description="Disordered" evidence="4">
    <location>
        <begin position="1"/>
        <end position="44"/>
    </location>
</feature>
<evidence type="ECO:0000256" key="5">
    <source>
        <dbReference type="SAM" id="Phobius"/>
    </source>
</evidence>
<keyword evidence="5" id="KW-1133">Transmembrane helix</keyword>
<keyword evidence="5" id="KW-0812">Transmembrane</keyword>
<keyword evidence="5" id="KW-0472">Membrane</keyword>
<gene>
    <name evidence="7 9" type="primary">RIP3</name>
    <name evidence="7" type="synonym">Microtubule Depletion Domain 1</name>
    <name evidence="7" type="synonym">MIDD1</name>
    <name evidence="7" type="synonym">RIP4</name>
    <name evidence="7" type="synonym">ROP interactive partner 3</name>
    <name evidence="7" type="synonym">ROP interactive partner 4</name>
    <name evidence="6 7" type="ordered locus">At3g53350</name>
</gene>
<dbReference type="PANTHER" id="PTHR34224:SF13">
    <property type="entry name" value="INTERACTOR OF CONSTITUTIVE ACTIVE ROPS 5"/>
    <property type="match status" value="1"/>
</dbReference>
<reference evidence="7 8" key="1">
    <citation type="journal article" date="2000" name="Nature">
        <title>Sequence and analysis of chromosome 3 of the plant Arabidopsis thaliana.</title>
        <authorList>
            <consortium name="European Union Chromosome 3 Arabidopsis Sequencing Consortium"/>
            <consortium name="Institute for Genomic Research"/>
            <consortium name="Kazusa DNA Research Institute"/>
            <person name="Salanoubat M."/>
            <person name="Lemcke K."/>
            <person name="Rieger M."/>
            <person name="Ansorge W."/>
            <person name="Unseld M."/>
            <person name="Fartmann B."/>
            <person name="Valle G."/>
            <person name="Blocker H."/>
            <person name="Perez-Alonso M."/>
            <person name="Obermaier B."/>
            <person name="Delseny M."/>
            <person name="Boutry M."/>
            <person name="Grivell L.A."/>
            <person name="Mache R."/>
            <person name="Puigdomenech P."/>
            <person name="De Simone V."/>
            <person name="Choisne N."/>
            <person name="Artiguenave F."/>
            <person name="Robert C."/>
            <person name="Brottier P."/>
            <person name="Wincker P."/>
            <person name="Cattolico L."/>
            <person name="Weissenbach J."/>
            <person name="Saurin W."/>
            <person name="Quetier F."/>
            <person name="Schafer M."/>
            <person name="Muller-Auer S."/>
            <person name="Gabel C."/>
            <person name="Fuchs M."/>
            <person name="Benes V."/>
            <person name="Wurmbach E."/>
            <person name="Drzonek H."/>
            <person name="Erfle H."/>
            <person name="Jordan N."/>
            <person name="Bangert S."/>
            <person name="Wiedelmann R."/>
            <person name="Kranz H."/>
            <person name="Voss H."/>
            <person name="Holland R."/>
            <person name="Brandt P."/>
            <person name="Nyakatura G."/>
            <person name="Vezzi A."/>
            <person name="D'Angelo M."/>
            <person name="Pallavicini A."/>
            <person name="Toppo S."/>
            <person name="Simionati B."/>
            <person name="Conrad A."/>
            <person name="Hornischer K."/>
            <person name="Kauer G."/>
            <person name="Lohnert T.H."/>
            <person name="Nordsiek G."/>
            <person name="Reichelt J."/>
            <person name="Scharfe M."/>
            <person name="Schon O."/>
            <person name="Bargues M."/>
            <person name="Terol J."/>
            <person name="Climent J."/>
            <person name="Navarro P."/>
            <person name="Collado C."/>
            <person name="Perez-Perez A."/>
            <person name="Ottenwalder B."/>
            <person name="Duchemin D."/>
            <person name="Cooke R."/>
            <person name="Laudie M."/>
            <person name="Berger-Llauro C."/>
            <person name="Purnelle B."/>
            <person name="Masuy D."/>
            <person name="de Haan M."/>
            <person name="Maarse A.C."/>
            <person name="Alcaraz J.P."/>
            <person name="Cottet A."/>
            <person name="Casacuberta E."/>
            <person name="Monfort A."/>
            <person name="Argiriou A."/>
            <person name="flores M."/>
            <person name="Liguori R."/>
            <person name="Vitale D."/>
            <person name="Mannhaupt G."/>
            <person name="Haase D."/>
            <person name="Schoof H."/>
            <person name="Rudd S."/>
            <person name="Zaccaria P."/>
            <person name="Mewes H.W."/>
            <person name="Mayer K.F."/>
            <person name="Kaul S."/>
            <person name="Town C.D."/>
            <person name="Koo H.L."/>
            <person name="Tallon L.J."/>
            <person name="Jenkins J."/>
            <person name="Rooney T."/>
            <person name="Rizzo M."/>
            <person name="Walts A."/>
            <person name="Utterback T."/>
            <person name="Fujii C.Y."/>
            <person name="Shea T.P."/>
            <person name="Creasy T.H."/>
            <person name="Haas B."/>
            <person name="Maiti R."/>
            <person name="Wu D."/>
            <person name="Peterson J."/>
            <person name="Van Aken S."/>
            <person name="Pai G."/>
            <person name="Militscher J."/>
            <person name="Sellers P."/>
            <person name="Gill J.E."/>
            <person name="Feldblyum T.V."/>
            <person name="Preuss D."/>
            <person name="Lin X."/>
            <person name="Nierman W.C."/>
            <person name="Salzberg S.L."/>
            <person name="White O."/>
            <person name="Venter J.C."/>
            <person name="Fraser C.M."/>
            <person name="Kaneko T."/>
            <person name="Nakamura Y."/>
            <person name="Sato S."/>
            <person name="Kato T."/>
            <person name="Asamizu E."/>
            <person name="Sasamoto S."/>
            <person name="Kimura T."/>
            <person name="Idesawa K."/>
            <person name="Kawashima K."/>
            <person name="Kishida Y."/>
            <person name="Kiyokawa C."/>
            <person name="Kohara M."/>
            <person name="Matsumoto M."/>
            <person name="Matsuno A."/>
            <person name="Muraki A."/>
            <person name="Nakayama S."/>
            <person name="Nakazaki N."/>
            <person name="Shinpo S."/>
            <person name="Takeuchi C."/>
            <person name="Wada T."/>
            <person name="Watanabe A."/>
            <person name="Yamada M."/>
            <person name="Yasuda M."/>
            <person name="Tabata S."/>
        </authorList>
    </citation>
    <scope>NUCLEOTIDE SEQUENCE [LARGE SCALE GENOMIC DNA]</scope>
    <source>
        <strain evidence="8">cv. Columbia</strain>
    </source>
</reference>
<dbReference type="ExpressionAtlas" id="A0A1I9LNX3">
    <property type="expression patterns" value="baseline and differential"/>
</dbReference>
<dbReference type="InterPro" id="IPR029688">
    <property type="entry name" value="ICR"/>
</dbReference>
<dbReference type="RefSeq" id="NP_001326321.1">
    <property type="nucleotide sequence ID" value="NM_001339617.1"/>
</dbReference>
<dbReference type="ProteomicsDB" id="203877"/>
<keyword evidence="2 3" id="KW-0175">Coiled coil</keyword>
<sequence length="424" mass="49003">MQTPKSRPGSLELPQKKSPLPAPKVVRRLKPSGAESDPKTKTISKTQIPKVVADRRSARIPLNEVLLQLKIVGLVWCMQVLYMVILDYVLFKIQKKRTGRIPELESTISQLQEELKKAKEELNRSEALKREAQEEAEDAKHQLMDINASEDSRIEELRKLSQERDKTWQSELEAMQRQHGMDSTALSSAINEVQKLKSKLFESESELEQSKYEVRSLEKLVRQLEEERVNSRDSSSSMEVEELKEAMNLSRQEITQLKSAVEAAETRYQEEYIQSTLQIRSAYEQTEAVKSRYSQREAELTEELNRTKDEIEGLRKELMEKVKEDESTGDLKKLESDLMEVRGSLMDKEMELQILRSAMEKKVETANTEAMEAELKRVKIQCEQWRKAAETAASILNNDEERTDSIETSKMLKKFGVLLKKNHK</sequence>
<evidence type="ECO:0000313" key="8">
    <source>
        <dbReference type="Proteomes" id="UP000006548"/>
    </source>
</evidence>
<feature type="transmembrane region" description="Helical" evidence="5">
    <location>
        <begin position="71"/>
        <end position="91"/>
    </location>
</feature>
<name>A0A1I9LNX3_ARATH</name>
<organism evidence="7 8">
    <name type="scientific">Arabidopsis thaliana</name>
    <name type="common">Mouse-ear cress</name>
    <dbReference type="NCBI Taxonomy" id="3702"/>
    <lineage>
        <taxon>Eukaryota</taxon>
        <taxon>Viridiplantae</taxon>
        <taxon>Streptophyta</taxon>
        <taxon>Embryophyta</taxon>
        <taxon>Tracheophyta</taxon>
        <taxon>Spermatophyta</taxon>
        <taxon>Magnoliopsida</taxon>
        <taxon>eudicotyledons</taxon>
        <taxon>Gunneridae</taxon>
        <taxon>Pentapetalae</taxon>
        <taxon>rosids</taxon>
        <taxon>malvids</taxon>
        <taxon>Brassicales</taxon>
        <taxon>Brassicaceae</taxon>
        <taxon>Camelineae</taxon>
        <taxon>Arabidopsis</taxon>
    </lineage>
</organism>
<dbReference type="GeneID" id="824503"/>
<dbReference type="TAIR" id="AT3G53350">
    <property type="gene designation" value="RIP3"/>
</dbReference>
<evidence type="ECO:0007829" key="10">
    <source>
        <dbReference type="PeptideAtlas" id="A0A1I9LNX3"/>
    </source>
</evidence>
<evidence type="ECO:0000313" key="7">
    <source>
        <dbReference type="EMBL" id="ANM64281.1"/>
    </source>
</evidence>
<evidence type="ECO:0000256" key="4">
    <source>
        <dbReference type="SAM" id="MobiDB-lite"/>
    </source>
</evidence>
<dbReference type="EMBL" id="CP002686">
    <property type="protein sequence ID" value="ANM64281.1"/>
    <property type="molecule type" value="Genomic_DNA"/>
</dbReference>
<protein>
    <submittedName>
        <fullName evidence="7">ROP interactive partner 4</fullName>
    </submittedName>
</protein>
<evidence type="ECO:0007829" key="11">
    <source>
        <dbReference type="ProteomicsDB" id="A0A1I9LNX3"/>
    </source>
</evidence>
<feature type="coiled-coil region" evidence="3">
    <location>
        <begin position="101"/>
        <end position="149"/>
    </location>
</feature>
<evidence type="ECO:0000313" key="9">
    <source>
        <dbReference type="TAIR" id="AT3G53350"/>
    </source>
</evidence>
<keyword evidence="10 11" id="KW-1267">Proteomics identification</keyword>
<dbReference type="Araport" id="AT3G53350"/>
<evidence type="ECO:0000256" key="2">
    <source>
        <dbReference type="ARBA" id="ARBA00023054"/>
    </source>
</evidence>
<evidence type="ECO:0000256" key="1">
    <source>
        <dbReference type="ARBA" id="ARBA00009778"/>
    </source>
</evidence>
<comment type="similarity">
    <text evidence="1">Belongs to the ICR family.</text>
</comment>
<dbReference type="PANTHER" id="PTHR34224">
    <property type="entry name" value="INTERACTOR OF CONSTITUTIVE ACTIVE ROPS 2, CHLOROPLASTIC-RELATED"/>
    <property type="match status" value="1"/>
</dbReference>
<proteinExistence type="evidence at protein level"/>
<evidence type="ECO:0000313" key="6">
    <source>
        <dbReference type="Araport" id="AT3G53350"/>
    </source>
</evidence>
<reference evidence="8" key="2">
    <citation type="journal article" date="2017" name="Plant J.">
        <title>Araport11: a complete reannotation of the Arabidopsis thaliana reference genome.</title>
        <authorList>
            <person name="Cheng C.Y."/>
            <person name="Krishnakumar V."/>
            <person name="Chan A.P."/>
            <person name="Thibaud-Nissen F."/>
            <person name="Schobel S."/>
            <person name="Town C.D."/>
        </authorList>
    </citation>
    <scope>GENOME REANNOTATION</scope>
    <source>
        <strain evidence="8">cv. Columbia</strain>
    </source>
</reference>
<dbReference type="AlphaFoldDB" id="A0A1I9LNX3"/>
<feature type="coiled-coil region" evidence="3">
    <location>
        <begin position="186"/>
        <end position="388"/>
    </location>
</feature>
<dbReference type="Proteomes" id="UP000006548">
    <property type="component" value="Chromosome 3"/>
</dbReference>
<dbReference type="SMR" id="A0A1I9LNX3"/>
<accession>A0A1I9LNX3</accession>
<evidence type="ECO:0000256" key="3">
    <source>
        <dbReference type="SAM" id="Coils"/>
    </source>
</evidence>